<dbReference type="Proteomes" id="UP001321445">
    <property type="component" value="Chromosome"/>
</dbReference>
<accession>A0ABM8FM74</accession>
<dbReference type="EMBL" id="AP027370">
    <property type="protein sequence ID" value="BDY12927.1"/>
    <property type="molecule type" value="Genomic_DNA"/>
</dbReference>
<protein>
    <submittedName>
        <fullName evidence="2">Uncharacterized protein</fullName>
    </submittedName>
</protein>
<name>A0ABM8FM74_9BACT</name>
<evidence type="ECO:0000313" key="4">
    <source>
        <dbReference type="Proteomes" id="UP001321445"/>
    </source>
</evidence>
<dbReference type="InterPro" id="IPR025065">
    <property type="entry name" value="DUF4006"/>
</dbReference>
<keyword evidence="1" id="KW-0472">Membrane</keyword>
<reference evidence="2 4" key="1">
    <citation type="submission" date="2023-03" db="EMBL/GenBank/DDBJ databases">
        <title>Description of Hydrogenimonas sp. ISO32.</title>
        <authorList>
            <person name="Mino S."/>
            <person name="Fukazawa S."/>
            <person name="Sawabe T."/>
        </authorList>
    </citation>
    <scope>NUCLEOTIDE SEQUENCE [LARGE SCALE GENOMIC DNA]</scope>
    <source>
        <strain evidence="2 4">ISO32</strain>
    </source>
</reference>
<gene>
    <name evidence="2" type="ORF">HCR_11220</name>
    <name evidence="3" type="ORF">HCR_12390</name>
</gene>
<sequence length="86" mass="9164">MEKQGSPFGIHGITGFLIATGILLSTLAGLTYAAIATQQATAQQSYEIVDPLGIKMVGPNLENETHVIIHGNPVGGDTLHKYKFEK</sequence>
<evidence type="ECO:0000256" key="1">
    <source>
        <dbReference type="SAM" id="Phobius"/>
    </source>
</evidence>
<keyword evidence="1" id="KW-1133">Transmembrane helix</keyword>
<dbReference type="Pfam" id="PF13179">
    <property type="entry name" value="DUF4006"/>
    <property type="match status" value="1"/>
</dbReference>
<keyword evidence="4" id="KW-1185">Reference proteome</keyword>
<dbReference type="EMBL" id="AP027370">
    <property type="protein sequence ID" value="BDY12810.1"/>
    <property type="molecule type" value="Genomic_DNA"/>
</dbReference>
<feature type="transmembrane region" description="Helical" evidence="1">
    <location>
        <begin position="12"/>
        <end position="35"/>
    </location>
</feature>
<keyword evidence="1" id="KW-0812">Transmembrane</keyword>
<evidence type="ECO:0000313" key="2">
    <source>
        <dbReference type="EMBL" id="BDY12810.1"/>
    </source>
</evidence>
<proteinExistence type="predicted"/>
<organism evidence="2 4">
    <name type="scientific">Hydrogenimonas cancrithermarum</name>
    <dbReference type="NCBI Taxonomy" id="2993563"/>
    <lineage>
        <taxon>Bacteria</taxon>
        <taxon>Pseudomonadati</taxon>
        <taxon>Campylobacterota</taxon>
        <taxon>Epsilonproteobacteria</taxon>
        <taxon>Campylobacterales</taxon>
        <taxon>Hydrogenimonadaceae</taxon>
        <taxon>Hydrogenimonas</taxon>
    </lineage>
</organism>
<evidence type="ECO:0000313" key="3">
    <source>
        <dbReference type="EMBL" id="BDY12927.1"/>
    </source>
</evidence>